<keyword evidence="7 8" id="KW-0694">RNA-binding</keyword>
<keyword evidence="8" id="KW-0699">rRNA-binding</keyword>
<keyword evidence="8" id="KW-0963">Cytoplasm</keyword>
<feature type="binding site" evidence="8">
    <location>
        <position position="113"/>
    </location>
    <ligand>
        <name>Mg(2+)</name>
        <dbReference type="ChEBI" id="CHEBI:18420"/>
    </ligand>
</feature>
<accession>A0ABY4VY14</accession>
<comment type="cofactor">
    <cofactor evidence="8">
        <name>Mg(2+)</name>
        <dbReference type="ChEBI" id="CHEBI:18420"/>
    </cofactor>
</comment>
<keyword evidence="8" id="KW-0819">tRNA processing</keyword>
<evidence type="ECO:0000256" key="3">
    <source>
        <dbReference type="ARBA" id="ARBA00022664"/>
    </source>
</evidence>
<dbReference type="CDD" id="cd00593">
    <property type="entry name" value="RIBOc"/>
    <property type="match status" value="1"/>
</dbReference>
<keyword evidence="8" id="KW-0479">Metal-binding</keyword>
<comment type="subcellular location">
    <subcellularLocation>
        <location evidence="8">Cytoplasm</location>
    </subcellularLocation>
</comment>
<proteinExistence type="inferred from homology"/>
<feature type="domain" description="RNase III" evidence="11">
    <location>
        <begin position="1"/>
        <end position="127"/>
    </location>
</feature>
<dbReference type="PANTHER" id="PTHR11207:SF0">
    <property type="entry name" value="RIBONUCLEASE 3"/>
    <property type="match status" value="1"/>
</dbReference>
<evidence type="ECO:0000256" key="2">
    <source>
        <dbReference type="ARBA" id="ARBA00010183"/>
    </source>
</evidence>
<evidence type="ECO:0000256" key="1">
    <source>
        <dbReference type="ARBA" id="ARBA00000109"/>
    </source>
</evidence>
<feature type="active site" evidence="8">
    <location>
        <position position="116"/>
    </location>
</feature>
<keyword evidence="8" id="KW-0460">Magnesium</keyword>
<comment type="subunit">
    <text evidence="8">Homodimer.</text>
</comment>
<dbReference type="PANTHER" id="PTHR11207">
    <property type="entry name" value="RIBONUCLEASE III"/>
    <property type="match status" value="1"/>
</dbReference>
<dbReference type="SMART" id="SM00358">
    <property type="entry name" value="DSRM"/>
    <property type="match status" value="1"/>
</dbReference>
<dbReference type="Pfam" id="PF14622">
    <property type="entry name" value="Ribonucleas_3_3"/>
    <property type="match status" value="1"/>
</dbReference>
<dbReference type="InterPro" id="IPR011907">
    <property type="entry name" value="RNase_III"/>
</dbReference>
<comment type="function">
    <text evidence="8">Digests double-stranded RNA. Involved in the processing of primary rRNA transcript to yield the immediate precursors to the large and small rRNAs (23S and 16S). Processes some mRNAs, and tRNAs when they are encoded in the rRNA operon. Processes pre-crRNA and tracrRNA of type II CRISPR loci if present in the organism.</text>
</comment>
<dbReference type="EC" id="3.1.26.3" evidence="8"/>
<dbReference type="SMART" id="SM00535">
    <property type="entry name" value="RIBOc"/>
    <property type="match status" value="1"/>
</dbReference>
<dbReference type="RefSeq" id="WP_251932580.1">
    <property type="nucleotide sequence ID" value="NZ_CP098747.1"/>
</dbReference>
<dbReference type="PROSITE" id="PS50142">
    <property type="entry name" value="RNASE_3_2"/>
    <property type="match status" value="1"/>
</dbReference>
<comment type="similarity">
    <text evidence="2">Belongs to the ribonuclease III family.</text>
</comment>
<dbReference type="PROSITE" id="PS00517">
    <property type="entry name" value="RNASE_3_1"/>
    <property type="match status" value="1"/>
</dbReference>
<feature type="domain" description="DRBM" evidence="10">
    <location>
        <begin position="152"/>
        <end position="221"/>
    </location>
</feature>
<dbReference type="HAMAP" id="MF_00104">
    <property type="entry name" value="RNase_III"/>
    <property type="match status" value="1"/>
</dbReference>
<keyword evidence="5 8" id="KW-0255">Endonuclease</keyword>
<organism evidence="12 13">
    <name type="scientific">Sneathiella marina</name>
    <dbReference type="NCBI Taxonomy" id="2950108"/>
    <lineage>
        <taxon>Bacteria</taxon>
        <taxon>Pseudomonadati</taxon>
        <taxon>Pseudomonadota</taxon>
        <taxon>Alphaproteobacteria</taxon>
        <taxon>Sneathiellales</taxon>
        <taxon>Sneathiellaceae</taxon>
        <taxon>Sneathiella</taxon>
    </lineage>
</organism>
<dbReference type="PROSITE" id="PS50137">
    <property type="entry name" value="DS_RBD"/>
    <property type="match status" value="1"/>
</dbReference>
<protein>
    <recommendedName>
        <fullName evidence="8">Ribonuclease 3</fullName>
        <ecNumber evidence="8">3.1.26.3</ecNumber>
    </recommendedName>
    <alternativeName>
        <fullName evidence="8">Ribonuclease III</fullName>
        <shortName evidence="8">RNase III</shortName>
    </alternativeName>
</protein>
<dbReference type="InterPro" id="IPR000999">
    <property type="entry name" value="RNase_III_dom"/>
</dbReference>
<feature type="region of interest" description="Disordered" evidence="9">
    <location>
        <begin position="197"/>
        <end position="222"/>
    </location>
</feature>
<evidence type="ECO:0000313" key="13">
    <source>
        <dbReference type="Proteomes" id="UP001056291"/>
    </source>
</evidence>
<evidence type="ECO:0000256" key="4">
    <source>
        <dbReference type="ARBA" id="ARBA00022722"/>
    </source>
</evidence>
<dbReference type="Pfam" id="PF00035">
    <property type="entry name" value="dsrm"/>
    <property type="match status" value="1"/>
</dbReference>
<comment type="catalytic activity">
    <reaction evidence="1 8">
        <text>Endonucleolytic cleavage to 5'-phosphomonoester.</text>
        <dbReference type="EC" id="3.1.26.3"/>
    </reaction>
</comment>
<keyword evidence="4 8" id="KW-0540">Nuclease</keyword>
<keyword evidence="6 8" id="KW-0378">Hydrolase</keyword>
<evidence type="ECO:0000256" key="5">
    <source>
        <dbReference type="ARBA" id="ARBA00022759"/>
    </source>
</evidence>
<keyword evidence="13" id="KW-1185">Reference proteome</keyword>
<dbReference type="Gene3D" id="3.30.160.20">
    <property type="match status" value="1"/>
</dbReference>
<dbReference type="Proteomes" id="UP001056291">
    <property type="component" value="Chromosome"/>
</dbReference>
<reference evidence="12" key="1">
    <citation type="submission" date="2022-06" db="EMBL/GenBank/DDBJ databases">
        <title>Sneathiella actinostolidae sp. nov., isolated from a sea anemonein the Western Pacific Ocean.</title>
        <authorList>
            <person name="Wei M.J."/>
        </authorList>
    </citation>
    <scope>NUCLEOTIDE SEQUENCE</scope>
    <source>
        <strain evidence="12">PHK-P5</strain>
    </source>
</reference>
<evidence type="ECO:0000256" key="7">
    <source>
        <dbReference type="ARBA" id="ARBA00022884"/>
    </source>
</evidence>
<gene>
    <name evidence="8 12" type="primary">rnc</name>
    <name evidence="12" type="ORF">NBZ79_11540</name>
</gene>
<dbReference type="InterPro" id="IPR036389">
    <property type="entry name" value="RNase_III_sf"/>
</dbReference>
<sequence>MRLLGHDFKDRSLLQAALTHSSLTRGRHQNHAQQDYERLEFVGDRVLGLVISEELFRRFPQADAGNLSRRYNAQVRRETLAEICAEIGIDKFVFMASDLAAAGGGENPAILEDVMEAIIAAIYLDGGYDAAREFIKSKWWQRLDKEGASKKDAKSSLQEWAAKAGKPPPVYTVVEETGPDHAPRFKVDVRLKGLDPFEGMGTSKRSAEQQAAEKMLKDLQSE</sequence>
<dbReference type="GO" id="GO:0004525">
    <property type="term" value="F:ribonuclease III activity"/>
    <property type="evidence" value="ECO:0007669"/>
    <property type="project" value="UniProtKB-EC"/>
</dbReference>
<feature type="active site" evidence="8">
    <location>
        <position position="44"/>
    </location>
</feature>
<feature type="binding site" evidence="8">
    <location>
        <position position="40"/>
    </location>
    <ligand>
        <name>Mg(2+)</name>
        <dbReference type="ChEBI" id="CHEBI:18420"/>
    </ligand>
</feature>
<dbReference type="CDD" id="cd10845">
    <property type="entry name" value="DSRM_RNAse_III_family"/>
    <property type="match status" value="1"/>
</dbReference>
<dbReference type="Gene3D" id="1.10.1520.10">
    <property type="entry name" value="Ribonuclease III domain"/>
    <property type="match status" value="1"/>
</dbReference>
<dbReference type="NCBIfam" id="TIGR02191">
    <property type="entry name" value="RNaseIII"/>
    <property type="match status" value="1"/>
</dbReference>
<feature type="binding site" evidence="8">
    <location>
        <position position="116"/>
    </location>
    <ligand>
        <name>Mg(2+)</name>
        <dbReference type="ChEBI" id="CHEBI:18420"/>
    </ligand>
</feature>
<evidence type="ECO:0000259" key="10">
    <source>
        <dbReference type="PROSITE" id="PS50137"/>
    </source>
</evidence>
<evidence type="ECO:0000259" key="11">
    <source>
        <dbReference type="PROSITE" id="PS50142"/>
    </source>
</evidence>
<keyword evidence="8" id="KW-0698">rRNA processing</keyword>
<evidence type="ECO:0000256" key="8">
    <source>
        <dbReference type="HAMAP-Rule" id="MF_00104"/>
    </source>
</evidence>
<dbReference type="SUPFAM" id="SSF69065">
    <property type="entry name" value="RNase III domain-like"/>
    <property type="match status" value="1"/>
</dbReference>
<keyword evidence="3 8" id="KW-0507">mRNA processing</keyword>
<evidence type="ECO:0000256" key="9">
    <source>
        <dbReference type="SAM" id="MobiDB-lite"/>
    </source>
</evidence>
<dbReference type="SUPFAM" id="SSF54768">
    <property type="entry name" value="dsRNA-binding domain-like"/>
    <property type="match status" value="1"/>
</dbReference>
<dbReference type="EMBL" id="CP098747">
    <property type="protein sequence ID" value="USG59810.1"/>
    <property type="molecule type" value="Genomic_DNA"/>
</dbReference>
<dbReference type="InterPro" id="IPR014720">
    <property type="entry name" value="dsRBD_dom"/>
</dbReference>
<evidence type="ECO:0000256" key="6">
    <source>
        <dbReference type="ARBA" id="ARBA00022801"/>
    </source>
</evidence>
<evidence type="ECO:0000313" key="12">
    <source>
        <dbReference type="EMBL" id="USG59810.1"/>
    </source>
</evidence>
<name>A0ABY4VY14_9PROT</name>